<evidence type="ECO:0000313" key="2">
    <source>
        <dbReference type="EMBL" id="KAG1805794.1"/>
    </source>
</evidence>
<evidence type="ECO:0008006" key="4">
    <source>
        <dbReference type="Google" id="ProtNLM"/>
    </source>
</evidence>
<feature type="compositionally biased region" description="Basic residues" evidence="1">
    <location>
        <begin position="1"/>
        <end position="14"/>
    </location>
</feature>
<organism evidence="2 3">
    <name type="scientific">Suillus subaureus</name>
    <dbReference type="NCBI Taxonomy" id="48587"/>
    <lineage>
        <taxon>Eukaryota</taxon>
        <taxon>Fungi</taxon>
        <taxon>Dikarya</taxon>
        <taxon>Basidiomycota</taxon>
        <taxon>Agaricomycotina</taxon>
        <taxon>Agaricomycetes</taxon>
        <taxon>Agaricomycetidae</taxon>
        <taxon>Boletales</taxon>
        <taxon>Suillineae</taxon>
        <taxon>Suillaceae</taxon>
        <taxon>Suillus</taxon>
    </lineage>
</organism>
<dbReference type="RefSeq" id="XP_041187435.1">
    <property type="nucleotide sequence ID" value="XM_041336986.1"/>
</dbReference>
<feature type="compositionally biased region" description="Low complexity" evidence="1">
    <location>
        <begin position="24"/>
        <end position="34"/>
    </location>
</feature>
<dbReference type="AlphaFoldDB" id="A0A9P7J6K2"/>
<feature type="region of interest" description="Disordered" evidence="1">
    <location>
        <begin position="1"/>
        <end position="40"/>
    </location>
</feature>
<name>A0A9P7J6K2_9AGAM</name>
<comment type="caution">
    <text evidence="2">The sequence shown here is derived from an EMBL/GenBank/DDBJ whole genome shotgun (WGS) entry which is preliminary data.</text>
</comment>
<gene>
    <name evidence="2" type="ORF">BJ212DRAFT_1390413</name>
</gene>
<reference evidence="2" key="1">
    <citation type="journal article" date="2020" name="New Phytol.">
        <title>Comparative genomics reveals dynamic genome evolution in host specialist ectomycorrhizal fungi.</title>
        <authorList>
            <person name="Lofgren L.A."/>
            <person name="Nguyen N.H."/>
            <person name="Vilgalys R."/>
            <person name="Ruytinx J."/>
            <person name="Liao H.L."/>
            <person name="Branco S."/>
            <person name="Kuo A."/>
            <person name="LaButti K."/>
            <person name="Lipzen A."/>
            <person name="Andreopoulos W."/>
            <person name="Pangilinan J."/>
            <person name="Riley R."/>
            <person name="Hundley H."/>
            <person name="Na H."/>
            <person name="Barry K."/>
            <person name="Grigoriev I.V."/>
            <person name="Stajich J.E."/>
            <person name="Kennedy P.G."/>
        </authorList>
    </citation>
    <scope>NUCLEOTIDE SEQUENCE</scope>
    <source>
        <strain evidence="2">MN1</strain>
    </source>
</reference>
<dbReference type="GeneID" id="64631002"/>
<evidence type="ECO:0000313" key="3">
    <source>
        <dbReference type="Proteomes" id="UP000807769"/>
    </source>
</evidence>
<dbReference type="EMBL" id="JABBWG010000050">
    <property type="protein sequence ID" value="KAG1805794.1"/>
    <property type="molecule type" value="Genomic_DNA"/>
</dbReference>
<protein>
    <recommendedName>
        <fullName evidence="4">C2H2-type domain-containing protein</fullName>
    </recommendedName>
</protein>
<dbReference type="Gene3D" id="3.30.160.60">
    <property type="entry name" value="Classic Zinc Finger"/>
    <property type="match status" value="1"/>
</dbReference>
<evidence type="ECO:0000256" key="1">
    <source>
        <dbReference type="SAM" id="MobiDB-lite"/>
    </source>
</evidence>
<accession>A0A9P7J6K2</accession>
<dbReference type="OrthoDB" id="3994630at2759"/>
<proteinExistence type="predicted"/>
<keyword evidence="3" id="KW-1185">Reference proteome</keyword>
<dbReference type="Proteomes" id="UP000807769">
    <property type="component" value="Unassembled WGS sequence"/>
</dbReference>
<feature type="region of interest" description="Disordered" evidence="1">
    <location>
        <begin position="151"/>
        <end position="170"/>
    </location>
</feature>
<sequence length="310" mass="34577">MDSLHAHRRQRHERTMKSSRLTLQNPSSSQPGQDSDQHSTRLALQSCLERLEHLKRVNRLDPRVHAEIQEIHSLFMDLLDNYQSDVMMADSGGYGGTVVPQAGIAIPPFVSSHDSGFVPQPAPYRTSFGVMGSLSEGRGALQGLLPHSVRSSTDYRPAAQPSLTQPQHSMNSEAFSGFRDPCITESLTEGVNPRFGQLFQDLSLRDTSDPVHKPTALPFQGIYYEHVAPSSSARPDERLSVPVVQVSQVKDKVKCTWHGCAVLVNKDNLTRHVEEVHEGKIKVVCAGCGRKFKRQYQMNEHVLRFKCGRS</sequence>
<feature type="compositionally biased region" description="Polar residues" evidence="1">
    <location>
        <begin position="161"/>
        <end position="170"/>
    </location>
</feature>